<protein>
    <submittedName>
        <fullName evidence="1">Uncharacterized protein</fullName>
    </submittedName>
</protein>
<name>A0ABP1QYZ7_9HEXA</name>
<accession>A0ABP1QYZ7</accession>
<sequence length="123" mass="13775">MREQFESSDSNKMALGFCKNCSPTNTTVTMSQQINCKNLDSTDVCPYCRSARSEMDTNLMCSQDFSNINKNSVETHQQLTNSQQYYSRPCVGYIPTECRCAKNNLSTKCSSISRTNYVSSADG</sequence>
<evidence type="ECO:0000313" key="2">
    <source>
        <dbReference type="Proteomes" id="UP001642540"/>
    </source>
</evidence>
<evidence type="ECO:0000313" key="1">
    <source>
        <dbReference type="EMBL" id="CAL8115180.1"/>
    </source>
</evidence>
<organism evidence="1 2">
    <name type="scientific">Orchesella dallaii</name>
    <dbReference type="NCBI Taxonomy" id="48710"/>
    <lineage>
        <taxon>Eukaryota</taxon>
        <taxon>Metazoa</taxon>
        <taxon>Ecdysozoa</taxon>
        <taxon>Arthropoda</taxon>
        <taxon>Hexapoda</taxon>
        <taxon>Collembola</taxon>
        <taxon>Entomobryomorpha</taxon>
        <taxon>Entomobryoidea</taxon>
        <taxon>Orchesellidae</taxon>
        <taxon>Orchesellinae</taxon>
        <taxon>Orchesella</taxon>
    </lineage>
</organism>
<dbReference type="Proteomes" id="UP001642540">
    <property type="component" value="Unassembled WGS sequence"/>
</dbReference>
<comment type="caution">
    <text evidence="1">The sequence shown here is derived from an EMBL/GenBank/DDBJ whole genome shotgun (WGS) entry which is preliminary data.</text>
</comment>
<reference evidence="1 2" key="1">
    <citation type="submission" date="2024-08" db="EMBL/GenBank/DDBJ databases">
        <authorList>
            <person name="Cucini C."/>
            <person name="Frati F."/>
        </authorList>
    </citation>
    <scope>NUCLEOTIDE SEQUENCE [LARGE SCALE GENOMIC DNA]</scope>
</reference>
<keyword evidence="2" id="KW-1185">Reference proteome</keyword>
<proteinExistence type="predicted"/>
<gene>
    <name evidence="1" type="ORF">ODALV1_LOCUS16750</name>
</gene>
<dbReference type="EMBL" id="CAXLJM020000051">
    <property type="protein sequence ID" value="CAL8115180.1"/>
    <property type="molecule type" value="Genomic_DNA"/>
</dbReference>